<proteinExistence type="inferred from homology"/>
<dbReference type="InterPro" id="IPR027417">
    <property type="entry name" value="P-loop_NTPase"/>
</dbReference>
<dbReference type="OrthoDB" id="439792at2759"/>
<accession>A0A086JNS8</accession>
<evidence type="ECO:0000256" key="4">
    <source>
        <dbReference type="RuleBase" id="RU003330"/>
    </source>
</evidence>
<dbReference type="CDD" id="cd01428">
    <property type="entry name" value="ADK"/>
    <property type="match status" value="1"/>
</dbReference>
<evidence type="ECO:0000313" key="6">
    <source>
        <dbReference type="EMBL" id="KFG33796.1"/>
    </source>
</evidence>
<name>A0A086JNS8_TOXGO</name>
<dbReference type="EC" id="2.7.4.3" evidence="6"/>
<comment type="similarity">
    <text evidence="4">Belongs to the adenylate kinase family.</text>
</comment>
<evidence type="ECO:0000256" key="3">
    <source>
        <dbReference type="ARBA" id="ARBA00022777"/>
    </source>
</evidence>
<protein>
    <submittedName>
        <fullName evidence="6">Adenylate kinase superfamily protein</fullName>
        <ecNumber evidence="6">2.7.4.3</ecNumber>
    </submittedName>
</protein>
<evidence type="ECO:0000256" key="1">
    <source>
        <dbReference type="ARBA" id="ARBA00022679"/>
    </source>
</evidence>
<keyword evidence="1 4" id="KW-0808">Transferase</keyword>
<dbReference type="EMBL" id="AHZU02001301">
    <property type="protein sequence ID" value="KFG33796.1"/>
    <property type="molecule type" value="Genomic_DNA"/>
</dbReference>
<keyword evidence="3 4" id="KW-0418">Kinase</keyword>
<dbReference type="PANTHER" id="PTHR23359">
    <property type="entry name" value="NUCLEOTIDE KINASE"/>
    <property type="match status" value="1"/>
</dbReference>
<evidence type="ECO:0000313" key="7">
    <source>
        <dbReference type="Proteomes" id="UP000028837"/>
    </source>
</evidence>
<dbReference type="Proteomes" id="UP000028837">
    <property type="component" value="Unassembled WGS sequence"/>
</dbReference>
<evidence type="ECO:0000256" key="5">
    <source>
        <dbReference type="SAM" id="MobiDB-lite"/>
    </source>
</evidence>
<sequence>MGRSKYFFASGRSPPRSRSASLRFALRAALVFFFCVLSSLPRFSRTAGGESLLSLAEGKQVAFRVIEPSFPTSLPSSSQSPLFVVPAPPHASSARSTHATLVSGERPLRISSPDFFVEGGQDSGERRETAVSPASCEGNSSPSRASLLAYRGARAQAFLSPLTHKGVSVESTTYRDSLRRSPSFFKPIRKWGSEMSSGMSASPVILPSSPLAPASSSAGPVSTSAFSPCISVSSSSFSSCRSSRDSRPLLASYTGQEASPLPPLARPPHPLILLCGPPCSGKGSLAALLSRRLSLSHVSTGDLLREFLQQKAAAASTEGRECAAAGVAAGDVHTPCSTHASQALESGRLVSDDLILQLLHRAMERLSAKQSERRGGVVLEGFPRTAKQVDMLYAINCKPDAIVCLDVDDAVLFQRLGGRLVDPETAQVYGAANPPPEEIRHRLIRRADDKQEVLETRIGVYRQSWREISHRLRRRAQSVTLEPSARARPPGVRTPGDRGMDLTVNPGGRVGEADGDGASQEFPMREDEEEEEFHADFGVVDGGKHIEAVYTDVVAFLRKKFGTRIEQTS</sequence>
<organism evidence="6 7">
    <name type="scientific">Toxoplasma gondii GAB2-2007-GAL-DOM2</name>
    <dbReference type="NCBI Taxonomy" id="1130820"/>
    <lineage>
        <taxon>Eukaryota</taxon>
        <taxon>Sar</taxon>
        <taxon>Alveolata</taxon>
        <taxon>Apicomplexa</taxon>
        <taxon>Conoidasida</taxon>
        <taxon>Coccidia</taxon>
        <taxon>Eucoccidiorida</taxon>
        <taxon>Eimeriorina</taxon>
        <taxon>Sarcocystidae</taxon>
        <taxon>Toxoplasma</taxon>
    </lineage>
</organism>
<dbReference type="VEuPathDB" id="ToxoDB:TGDOM2_258640"/>
<feature type="region of interest" description="Disordered" evidence="5">
    <location>
        <begin position="113"/>
        <end position="140"/>
    </location>
</feature>
<gene>
    <name evidence="6" type="ORF">TGDOM2_258640</name>
</gene>
<comment type="caution">
    <text evidence="6">The sequence shown here is derived from an EMBL/GenBank/DDBJ whole genome shotgun (WGS) entry which is preliminary data.</text>
</comment>
<evidence type="ECO:0000256" key="2">
    <source>
        <dbReference type="ARBA" id="ARBA00022741"/>
    </source>
</evidence>
<dbReference type="Pfam" id="PF13207">
    <property type="entry name" value="AAA_17"/>
    <property type="match status" value="1"/>
</dbReference>
<dbReference type="PRINTS" id="PR00094">
    <property type="entry name" value="ADENYLTKNASE"/>
</dbReference>
<dbReference type="SUPFAM" id="SSF52540">
    <property type="entry name" value="P-loop containing nucleoside triphosphate hydrolases"/>
    <property type="match status" value="1"/>
</dbReference>
<dbReference type="Gene3D" id="3.40.50.300">
    <property type="entry name" value="P-loop containing nucleotide triphosphate hydrolases"/>
    <property type="match status" value="1"/>
</dbReference>
<dbReference type="Pfam" id="PF00406">
    <property type="entry name" value="ADK"/>
    <property type="match status" value="1"/>
</dbReference>
<dbReference type="AlphaFoldDB" id="A0A086JNS8"/>
<reference evidence="6 7" key="1">
    <citation type="submission" date="2014-02" db="EMBL/GenBank/DDBJ databases">
        <authorList>
            <person name="Sibley D."/>
            <person name="Venepally P."/>
            <person name="Karamycheva S."/>
            <person name="Hadjithomas M."/>
            <person name="Khan A."/>
            <person name="Brunk B."/>
            <person name="Roos D."/>
            <person name="Caler E."/>
            <person name="Lorenzi H."/>
        </authorList>
    </citation>
    <scope>NUCLEOTIDE SEQUENCE [LARGE SCALE GENOMIC DNA]</scope>
    <source>
        <strain evidence="6 7">GAB2-2007-GAL-DOM2</strain>
    </source>
</reference>
<dbReference type="GO" id="GO:0005524">
    <property type="term" value="F:ATP binding"/>
    <property type="evidence" value="ECO:0007669"/>
    <property type="project" value="InterPro"/>
</dbReference>
<keyword evidence="2" id="KW-0547">Nucleotide-binding</keyword>
<feature type="region of interest" description="Disordered" evidence="5">
    <location>
        <begin position="480"/>
        <end position="522"/>
    </location>
</feature>
<dbReference type="GO" id="GO:0004017">
    <property type="term" value="F:AMP kinase activity"/>
    <property type="evidence" value="ECO:0007669"/>
    <property type="project" value="UniProtKB-EC"/>
</dbReference>
<dbReference type="InterPro" id="IPR000850">
    <property type="entry name" value="Adenylat/UMP-CMP_kin"/>
</dbReference>